<dbReference type="InterPro" id="IPR052042">
    <property type="entry name" value="Tail_sheath_structural"/>
</dbReference>
<evidence type="ECO:0000313" key="3">
    <source>
        <dbReference type="EMBL" id="QCW82700.1"/>
    </source>
</evidence>
<protein>
    <submittedName>
        <fullName evidence="3">Phage tail protein</fullName>
    </submittedName>
</protein>
<keyword evidence="4" id="KW-1185">Reference proteome</keyword>
<dbReference type="Proteomes" id="UP000305881">
    <property type="component" value="Chromosome"/>
</dbReference>
<evidence type="ECO:0000256" key="1">
    <source>
        <dbReference type="ARBA" id="ARBA00008005"/>
    </source>
</evidence>
<dbReference type="Pfam" id="PF17482">
    <property type="entry name" value="Phage_sheath_1C"/>
    <property type="match status" value="1"/>
</dbReference>
<name>A0A4P9UQ72_METBY</name>
<proteinExistence type="inferred from homology"/>
<sequence length="660" mass="72418">MATAYKTPGVYIEEIPKFPPSIAPVETAIPAFIGYTEKAVRNGESLTNKPLRIESIAEYELYFGGSPSQDVTLYLDTNNQLVRSEASAKLYLYDSLRLFYANGGGKCFIVSVGAFPDSVSSADLEGALKWLEQEDEPTLILAPDGVSDDNGPFEFQKQALTQANKLQDRFVICDLTKSVTNTEFNTSVATFRNNIGINFLKYGAAYGPWIKANLPRSLMRRNITLLRDGVNTTIKLANLTDDQPTQAVIADLLLVESFVNEAKSIKDVLSGGADITLEDRAKELQDDYNAAVSDSQIKSAIQDITDYIVEIIVEIQKRYEAAPPGSDRFKLRTEIEKYIESGQIKSAFRTVADHHFFLAALTGDAAIPLLTANNDLDDAAELMGYTDGDTLLATPLVNVSGSYSGLTTVKQRADVAISPILAAVNEAITFFNFLETTQHSYEKALNENLIAGFGLYKTLVTKAAEALNLLPPSGAIAGVYAAVDRDRGVWKAPANVSLNAVIAPAVTISHEQQGEFNVDPNGGKSINIIRAFLGKGTLVWGARTLAGNDNEWRYVNVRRFFNMVEESTKKATEQFVFEPNDANTWVKVQAMIENFLTVLWRQGALQGIKPEHAFYVAVGLGKTMTPLDILEGRMIIEIGMAAVRPAEFIILRFSHKMPES</sequence>
<evidence type="ECO:0000313" key="4">
    <source>
        <dbReference type="Proteomes" id="UP000305881"/>
    </source>
</evidence>
<feature type="domain" description="Tail sheath protein C-terminal" evidence="2">
    <location>
        <begin position="549"/>
        <end position="653"/>
    </location>
</feature>
<dbReference type="KEGG" id="mbur:EQU24_10970"/>
<dbReference type="AlphaFoldDB" id="A0A4P9UQ72"/>
<gene>
    <name evidence="3" type="ORF">EQU24_10970</name>
</gene>
<dbReference type="STRING" id="675511.GCA_000341735_00838"/>
<accession>A0A4P9UQ72</accession>
<dbReference type="EMBL" id="CP035467">
    <property type="protein sequence ID" value="QCW82700.1"/>
    <property type="molecule type" value="Genomic_DNA"/>
</dbReference>
<evidence type="ECO:0000259" key="2">
    <source>
        <dbReference type="Pfam" id="PF17482"/>
    </source>
</evidence>
<dbReference type="PANTHER" id="PTHR35861:SF1">
    <property type="entry name" value="PHAGE TAIL SHEATH PROTEIN"/>
    <property type="match status" value="1"/>
</dbReference>
<dbReference type="Gene3D" id="3.40.50.11780">
    <property type="match status" value="2"/>
</dbReference>
<reference evidence="4" key="1">
    <citation type="journal article" date="2019" name="J. Bacteriol.">
        <title>A Mutagenic Screen Identifies a TonB-Dependent Receptor Required for the Lanthanide Metal Switch in the Type I Methanotroph 'Methylotuvimicrobium buryatense' 5GB1C.</title>
        <authorList>
            <person name="Groom J.D."/>
            <person name="Ford S.M."/>
            <person name="Pesesky M.W."/>
            <person name="Lidstrom M.E."/>
        </authorList>
    </citation>
    <scope>NUCLEOTIDE SEQUENCE [LARGE SCALE GENOMIC DNA]</scope>
    <source>
        <strain evidence="4">5GB1C</strain>
    </source>
</reference>
<comment type="similarity">
    <text evidence="1">Belongs to the myoviridae tail sheath protein family.</text>
</comment>
<dbReference type="PANTHER" id="PTHR35861">
    <property type="match status" value="1"/>
</dbReference>
<dbReference type="RefSeq" id="WP_017839462.1">
    <property type="nucleotide sequence ID" value="NZ_CP035467.1"/>
</dbReference>
<dbReference type="InterPro" id="IPR020287">
    <property type="entry name" value="Tail_sheath_C"/>
</dbReference>
<dbReference type="OrthoDB" id="9767864at2"/>
<organism evidence="3 4">
    <name type="scientific">Methylotuvimicrobium buryatense</name>
    <name type="common">Methylomicrobium buryatense</name>
    <dbReference type="NCBI Taxonomy" id="95641"/>
    <lineage>
        <taxon>Bacteria</taxon>
        <taxon>Pseudomonadati</taxon>
        <taxon>Pseudomonadota</taxon>
        <taxon>Gammaproteobacteria</taxon>
        <taxon>Methylococcales</taxon>
        <taxon>Methylococcaceae</taxon>
        <taxon>Methylotuvimicrobium</taxon>
    </lineage>
</organism>